<dbReference type="Proteomes" id="UP000288246">
    <property type="component" value="Unassembled WGS sequence"/>
</dbReference>
<dbReference type="EMBL" id="BHYL01000053">
    <property type="protein sequence ID" value="GCD19191.1"/>
    <property type="molecule type" value="Genomic_DNA"/>
</dbReference>
<organism evidence="2 3">
    <name type="scientific">Cellulomonas algicola</name>
    <dbReference type="NCBI Taxonomy" id="2071633"/>
    <lineage>
        <taxon>Bacteria</taxon>
        <taxon>Bacillati</taxon>
        <taxon>Actinomycetota</taxon>
        <taxon>Actinomycetes</taxon>
        <taxon>Micrococcales</taxon>
        <taxon>Cellulomonadaceae</taxon>
        <taxon>Cellulomonas</taxon>
    </lineage>
</organism>
<feature type="region of interest" description="Disordered" evidence="1">
    <location>
        <begin position="65"/>
        <end position="85"/>
    </location>
</feature>
<comment type="caution">
    <text evidence="2">The sequence shown here is derived from an EMBL/GenBank/DDBJ whole genome shotgun (WGS) entry which is preliminary data.</text>
</comment>
<accession>A0A401UX01</accession>
<keyword evidence="3" id="KW-1185">Reference proteome</keyword>
<evidence type="ECO:0000313" key="2">
    <source>
        <dbReference type="EMBL" id="GCD19191.1"/>
    </source>
</evidence>
<evidence type="ECO:0000313" key="3">
    <source>
        <dbReference type="Proteomes" id="UP000288246"/>
    </source>
</evidence>
<evidence type="ECO:0000256" key="1">
    <source>
        <dbReference type="SAM" id="MobiDB-lite"/>
    </source>
</evidence>
<sequence>MQPAAACADMAVIALIPDMASTAADSSAATLVRWDMELLVRGGVRHGRVPRRGARPLVRRVRPSALDRYSGGPSRREVNVSATVG</sequence>
<proteinExistence type="predicted"/>
<name>A0A401UX01_9CELL</name>
<dbReference type="AlphaFoldDB" id="A0A401UX01"/>
<gene>
    <name evidence="2" type="ORF">CTKZ_07530</name>
</gene>
<reference evidence="2 3" key="1">
    <citation type="submission" date="2018-11" db="EMBL/GenBank/DDBJ databases">
        <title>Draft genome sequence of Cellulomonas takizawaensis strain TKZ-21.</title>
        <authorList>
            <person name="Yamamura H."/>
            <person name="Hayashi T."/>
            <person name="Hamada M."/>
            <person name="Serisawa Y."/>
            <person name="Matsuyama K."/>
            <person name="Nakagawa Y."/>
            <person name="Otoguro M."/>
            <person name="Yanagida F."/>
            <person name="Hayakawa M."/>
        </authorList>
    </citation>
    <scope>NUCLEOTIDE SEQUENCE [LARGE SCALE GENOMIC DNA]</scope>
    <source>
        <strain evidence="2 3">TKZ-21</strain>
    </source>
</reference>
<protein>
    <submittedName>
        <fullName evidence="2">Uncharacterized protein</fullName>
    </submittedName>
</protein>